<dbReference type="InterPro" id="IPR007627">
    <property type="entry name" value="RNA_pol_sigma70_r2"/>
</dbReference>
<feature type="domain" description="RNA polymerase sigma-70 region 2" evidence="7">
    <location>
        <begin position="12"/>
        <end position="76"/>
    </location>
</feature>
<evidence type="ECO:0000256" key="3">
    <source>
        <dbReference type="ARBA" id="ARBA00023082"/>
    </source>
</evidence>
<dbReference type="GO" id="GO:0016987">
    <property type="term" value="F:sigma factor activity"/>
    <property type="evidence" value="ECO:0007669"/>
    <property type="project" value="UniProtKB-KW"/>
</dbReference>
<dbReference type="Pfam" id="PF04542">
    <property type="entry name" value="Sigma70_r2"/>
    <property type="match status" value="1"/>
</dbReference>
<dbReference type="GO" id="GO:0003677">
    <property type="term" value="F:DNA binding"/>
    <property type="evidence" value="ECO:0007669"/>
    <property type="project" value="UniProtKB-KW"/>
</dbReference>
<dbReference type="InterPro" id="IPR014284">
    <property type="entry name" value="RNA_pol_sigma-70_dom"/>
</dbReference>
<evidence type="ECO:0000256" key="4">
    <source>
        <dbReference type="ARBA" id="ARBA00023125"/>
    </source>
</evidence>
<keyword evidence="4 6" id="KW-0238">DNA-binding</keyword>
<dbReference type="InterPro" id="IPR013324">
    <property type="entry name" value="RNA_pol_sigma_r3/r4-like"/>
</dbReference>
<dbReference type="PANTHER" id="PTHR43133">
    <property type="entry name" value="RNA POLYMERASE ECF-TYPE SIGMA FACTO"/>
    <property type="match status" value="1"/>
</dbReference>
<dbReference type="AlphaFoldDB" id="A0A6C1KBS3"/>
<reference evidence="9 10" key="1">
    <citation type="submission" date="2019-05" db="EMBL/GenBank/DDBJ databases">
        <authorList>
            <person name="Zhou X."/>
        </authorList>
    </citation>
    <scope>NUCLEOTIDE SEQUENCE [LARGE SCALE GENOMIC DNA]</scope>
    <source>
        <strain evidence="9 10">DSM 432</strain>
    </source>
</reference>
<proteinExistence type="inferred from homology"/>
<keyword evidence="5 6" id="KW-0804">Transcription</keyword>
<evidence type="ECO:0000256" key="2">
    <source>
        <dbReference type="ARBA" id="ARBA00023015"/>
    </source>
</evidence>
<dbReference type="InterPro" id="IPR013325">
    <property type="entry name" value="RNA_pol_sigma_r2"/>
</dbReference>
<dbReference type="Pfam" id="PF08281">
    <property type="entry name" value="Sigma70_r4_2"/>
    <property type="match status" value="1"/>
</dbReference>
<evidence type="ECO:0000256" key="6">
    <source>
        <dbReference type="RuleBase" id="RU000716"/>
    </source>
</evidence>
<dbReference type="PROSITE" id="PS01063">
    <property type="entry name" value="SIGMA70_ECF"/>
    <property type="match status" value="1"/>
</dbReference>
<accession>A0A6C1KBS3</accession>
<dbReference type="OrthoDB" id="9803470at2"/>
<dbReference type="InterPro" id="IPR036388">
    <property type="entry name" value="WH-like_DNA-bd_sf"/>
</dbReference>
<dbReference type="Proteomes" id="UP000305131">
    <property type="component" value="Unassembled WGS sequence"/>
</dbReference>
<dbReference type="InterPro" id="IPR039425">
    <property type="entry name" value="RNA_pol_sigma-70-like"/>
</dbReference>
<protein>
    <recommendedName>
        <fullName evidence="6">RNA polymerase sigma factor</fullName>
    </recommendedName>
</protein>
<evidence type="ECO:0000256" key="1">
    <source>
        <dbReference type="ARBA" id="ARBA00010641"/>
    </source>
</evidence>
<keyword evidence="3 6" id="KW-0731">Sigma factor</keyword>
<keyword evidence="2 6" id="KW-0805">Transcription regulation</keyword>
<evidence type="ECO:0000256" key="5">
    <source>
        <dbReference type="ARBA" id="ARBA00023163"/>
    </source>
</evidence>
<evidence type="ECO:0000259" key="8">
    <source>
        <dbReference type="Pfam" id="PF08281"/>
    </source>
</evidence>
<name>A0A6C1KBS3_XANAU</name>
<dbReference type="CDD" id="cd06171">
    <property type="entry name" value="Sigma70_r4"/>
    <property type="match status" value="1"/>
</dbReference>
<dbReference type="InterPro" id="IPR013249">
    <property type="entry name" value="RNA_pol_sigma70_r4_t2"/>
</dbReference>
<sequence length="181" mass="19702">MDAAALRTQVLEFLPALRAFARSLTRNRTEADDLVQETLLKALSNMDKFDPGTNLRAWLFTILRNTYYTEIRKRRRENDGMSALAQQDTNIGPSQEWSATLSSLKEALAKLPDDQREALVLVGAAGLSYEEAAAVCGCALGTIKSRVNRARAKLLVLMGAENTADVVEGDAIAMSAARSIG</sequence>
<dbReference type="Gene3D" id="1.10.1740.10">
    <property type="match status" value="1"/>
</dbReference>
<dbReference type="PANTHER" id="PTHR43133:SF25">
    <property type="entry name" value="RNA POLYMERASE SIGMA FACTOR RFAY-RELATED"/>
    <property type="match status" value="1"/>
</dbReference>
<dbReference type="GO" id="GO:0006352">
    <property type="term" value="P:DNA-templated transcription initiation"/>
    <property type="evidence" value="ECO:0007669"/>
    <property type="project" value="InterPro"/>
</dbReference>
<dbReference type="SUPFAM" id="SSF88659">
    <property type="entry name" value="Sigma3 and sigma4 domains of RNA polymerase sigma factors"/>
    <property type="match status" value="1"/>
</dbReference>
<dbReference type="RefSeq" id="WP_138401495.1">
    <property type="nucleotide sequence ID" value="NZ_JBAFVI010000007.1"/>
</dbReference>
<dbReference type="NCBIfam" id="TIGR02937">
    <property type="entry name" value="sigma70-ECF"/>
    <property type="match status" value="1"/>
</dbReference>
<comment type="caution">
    <text evidence="9">The sequence shown here is derived from an EMBL/GenBank/DDBJ whole genome shotgun (WGS) entry which is preliminary data.</text>
</comment>
<organism evidence="9 10">
    <name type="scientific">Xanthobacter autotrophicus</name>
    <dbReference type="NCBI Taxonomy" id="280"/>
    <lineage>
        <taxon>Bacteria</taxon>
        <taxon>Pseudomonadati</taxon>
        <taxon>Pseudomonadota</taxon>
        <taxon>Alphaproteobacteria</taxon>
        <taxon>Hyphomicrobiales</taxon>
        <taxon>Xanthobacteraceae</taxon>
        <taxon>Xanthobacter</taxon>
    </lineage>
</organism>
<comment type="similarity">
    <text evidence="1 6">Belongs to the sigma-70 factor family. ECF subfamily.</text>
</comment>
<dbReference type="SUPFAM" id="SSF88946">
    <property type="entry name" value="Sigma2 domain of RNA polymerase sigma factors"/>
    <property type="match status" value="1"/>
</dbReference>
<dbReference type="Gene3D" id="1.10.10.10">
    <property type="entry name" value="Winged helix-like DNA-binding domain superfamily/Winged helix DNA-binding domain"/>
    <property type="match status" value="1"/>
</dbReference>
<gene>
    <name evidence="9" type="ORF">FBQ73_21345</name>
</gene>
<dbReference type="InterPro" id="IPR000838">
    <property type="entry name" value="RNA_pol_sigma70_ECF_CS"/>
</dbReference>
<evidence type="ECO:0000313" key="10">
    <source>
        <dbReference type="Proteomes" id="UP000305131"/>
    </source>
</evidence>
<evidence type="ECO:0000313" key="9">
    <source>
        <dbReference type="EMBL" id="TLX40987.1"/>
    </source>
</evidence>
<dbReference type="EMBL" id="VAUP01000041">
    <property type="protein sequence ID" value="TLX40987.1"/>
    <property type="molecule type" value="Genomic_DNA"/>
</dbReference>
<evidence type="ECO:0000259" key="7">
    <source>
        <dbReference type="Pfam" id="PF04542"/>
    </source>
</evidence>
<dbReference type="GeneID" id="95776004"/>
<feature type="domain" description="RNA polymerase sigma factor 70 region 4 type 2" evidence="8">
    <location>
        <begin position="103"/>
        <end position="154"/>
    </location>
</feature>